<dbReference type="InterPro" id="IPR057326">
    <property type="entry name" value="KR_dom"/>
</dbReference>
<reference evidence="11" key="1">
    <citation type="submission" date="2020-10" db="EMBL/GenBank/DDBJ databases">
        <authorList>
            <person name="Gilroy R."/>
        </authorList>
    </citation>
    <scope>NUCLEOTIDE SEQUENCE</scope>
    <source>
        <strain evidence="11">CHK184-25365</strain>
    </source>
</reference>
<dbReference type="NCBIfam" id="NF009466">
    <property type="entry name" value="PRK12826.1-2"/>
    <property type="match status" value="1"/>
</dbReference>
<dbReference type="GO" id="GO:0008202">
    <property type="term" value="P:steroid metabolic process"/>
    <property type="evidence" value="ECO:0007669"/>
    <property type="project" value="UniProtKB-KW"/>
</dbReference>
<comment type="function">
    <text evidence="9">Catalyzes the NADPH-dependent reduction of beta-ketoacyl-ACP substrates to beta-hydroxyacyl-ACP products, the first reductive step in the elongation cycle of fatty acid biosynthesis.</text>
</comment>
<accession>A0A9D1DDK9</accession>
<evidence type="ECO:0000256" key="9">
    <source>
        <dbReference type="RuleBase" id="RU366074"/>
    </source>
</evidence>
<keyword evidence="9" id="KW-0276">Fatty acid metabolism</keyword>
<name>A0A9D1DDK9_9FIRM</name>
<dbReference type="InterPro" id="IPR020904">
    <property type="entry name" value="Sc_DH/Rdtase_CS"/>
</dbReference>
<dbReference type="InterPro" id="IPR002347">
    <property type="entry name" value="SDR_fam"/>
</dbReference>
<dbReference type="PRINTS" id="PR00081">
    <property type="entry name" value="GDHRDH"/>
</dbReference>
<evidence type="ECO:0000256" key="2">
    <source>
        <dbReference type="ARBA" id="ARBA00006484"/>
    </source>
</evidence>
<feature type="active site" description="Proton acceptor" evidence="7">
    <location>
        <position position="155"/>
    </location>
</feature>
<dbReference type="FunFam" id="3.40.50.720:FF:000173">
    <property type="entry name" value="3-oxoacyl-[acyl-carrier protein] reductase"/>
    <property type="match status" value="1"/>
</dbReference>
<evidence type="ECO:0000256" key="1">
    <source>
        <dbReference type="ARBA" id="ARBA00005194"/>
    </source>
</evidence>
<sequence>MSKTALITGASQGLGAAMALRLAKDGFNIAINCRGEYELENGGKQTQKACQDLGVEAECFLCDVSKFEACKEMVAAVKERFGTIDVLVNNAGITKDGLIARMTEDQFDIVTSVNYKSVFNMIRHVTPVMMKQRSGRIINVSSVAGVYGNPGQFNYSATKAGIVGMTLTAAKELGSRNINVNAIAPGFIRTPMTDVLSDAQKKAAESVVALRRFGEPEEVASVVSFLAGPDSSYVSGQVIVIDGAMSM</sequence>
<organism evidence="11 12">
    <name type="scientific">Candidatus Egerieicola pullicola</name>
    <dbReference type="NCBI Taxonomy" id="2840775"/>
    <lineage>
        <taxon>Bacteria</taxon>
        <taxon>Bacillati</taxon>
        <taxon>Bacillota</taxon>
        <taxon>Clostridia</taxon>
        <taxon>Eubacteriales</taxon>
        <taxon>Oscillospiraceae</taxon>
        <taxon>Oscillospiraceae incertae sedis</taxon>
        <taxon>Candidatus Egerieicola</taxon>
    </lineage>
</organism>
<dbReference type="PROSITE" id="PS00061">
    <property type="entry name" value="ADH_SHORT"/>
    <property type="match status" value="1"/>
</dbReference>
<evidence type="ECO:0000259" key="10">
    <source>
        <dbReference type="SMART" id="SM00822"/>
    </source>
</evidence>
<feature type="binding site" evidence="8">
    <location>
        <position position="90"/>
    </location>
    <ligand>
        <name>NADP(+)</name>
        <dbReference type="ChEBI" id="CHEBI:58349"/>
    </ligand>
</feature>
<comment type="similarity">
    <text evidence="2 9">Belongs to the short-chain dehydrogenases/reductases (SDR) family.</text>
</comment>
<evidence type="ECO:0000256" key="4">
    <source>
        <dbReference type="ARBA" id="ARBA00023002"/>
    </source>
</evidence>
<gene>
    <name evidence="11" type="primary">fabG</name>
    <name evidence="11" type="ORF">IAB36_02590</name>
</gene>
<evidence type="ECO:0000256" key="3">
    <source>
        <dbReference type="ARBA" id="ARBA00012948"/>
    </source>
</evidence>
<keyword evidence="9" id="KW-0443">Lipid metabolism</keyword>
<comment type="caution">
    <text evidence="11">The sequence shown here is derived from an EMBL/GenBank/DDBJ whole genome shotgun (WGS) entry which is preliminary data.</text>
</comment>
<comment type="subunit">
    <text evidence="9">Homotetramer.</text>
</comment>
<dbReference type="NCBIfam" id="NF005559">
    <property type="entry name" value="PRK07231.1"/>
    <property type="match status" value="1"/>
</dbReference>
<dbReference type="InterPro" id="IPR050259">
    <property type="entry name" value="SDR"/>
</dbReference>
<keyword evidence="4 9" id="KW-0560">Oxidoreductase</keyword>
<dbReference type="SUPFAM" id="SSF51735">
    <property type="entry name" value="NAD(P)-binding Rossmann-fold domains"/>
    <property type="match status" value="1"/>
</dbReference>
<feature type="binding site" evidence="8">
    <location>
        <position position="188"/>
    </location>
    <ligand>
        <name>NADP(+)</name>
        <dbReference type="ChEBI" id="CHEBI:58349"/>
    </ligand>
</feature>
<dbReference type="Gene3D" id="3.40.50.720">
    <property type="entry name" value="NAD(P)-binding Rossmann-like Domain"/>
    <property type="match status" value="1"/>
</dbReference>
<dbReference type="AlphaFoldDB" id="A0A9D1DDK9"/>
<evidence type="ECO:0000313" key="12">
    <source>
        <dbReference type="Proteomes" id="UP000886749"/>
    </source>
</evidence>
<dbReference type="PRINTS" id="PR00080">
    <property type="entry name" value="SDRFAMILY"/>
</dbReference>
<dbReference type="GO" id="GO:0004316">
    <property type="term" value="F:3-oxoacyl-[acyl-carrier-protein] reductase (NADPH) activity"/>
    <property type="evidence" value="ECO:0007669"/>
    <property type="project" value="UniProtKB-UniRule"/>
</dbReference>
<feature type="domain" description="Ketoreductase" evidence="10">
    <location>
        <begin position="3"/>
        <end position="191"/>
    </location>
</feature>
<dbReference type="Pfam" id="PF13561">
    <property type="entry name" value="adh_short_C2"/>
    <property type="match status" value="1"/>
</dbReference>
<evidence type="ECO:0000256" key="8">
    <source>
        <dbReference type="PIRSR" id="PIRSR611284-2"/>
    </source>
</evidence>
<proteinExistence type="inferred from homology"/>
<keyword evidence="8 9" id="KW-0521">NADP</keyword>
<dbReference type="PANTHER" id="PTHR42879">
    <property type="entry name" value="3-OXOACYL-(ACYL-CARRIER-PROTEIN) REDUCTASE"/>
    <property type="match status" value="1"/>
</dbReference>
<evidence type="ECO:0000256" key="6">
    <source>
        <dbReference type="ARBA" id="ARBA00048508"/>
    </source>
</evidence>
<evidence type="ECO:0000256" key="5">
    <source>
        <dbReference type="ARBA" id="ARBA00023221"/>
    </source>
</evidence>
<comment type="pathway">
    <text evidence="1 9">Lipid metabolism; fatty acid biosynthesis.</text>
</comment>
<dbReference type="GO" id="GO:0051287">
    <property type="term" value="F:NAD binding"/>
    <property type="evidence" value="ECO:0007669"/>
    <property type="project" value="UniProtKB-UniRule"/>
</dbReference>
<dbReference type="InterPro" id="IPR011284">
    <property type="entry name" value="3oxo_ACP_reduc"/>
</dbReference>
<dbReference type="EC" id="1.1.1.100" evidence="3 9"/>
<keyword evidence="5" id="KW-0753">Steroid metabolism</keyword>
<protein>
    <recommendedName>
        <fullName evidence="3 9">3-oxoacyl-[acyl-carrier-protein] reductase</fullName>
        <ecNumber evidence="3 9">1.1.1.100</ecNumber>
    </recommendedName>
</protein>
<evidence type="ECO:0000313" key="11">
    <source>
        <dbReference type="EMBL" id="HIR40695.1"/>
    </source>
</evidence>
<evidence type="ECO:0000256" key="7">
    <source>
        <dbReference type="PIRSR" id="PIRSR611284-1"/>
    </source>
</evidence>
<feature type="binding site" evidence="8">
    <location>
        <begin position="155"/>
        <end position="159"/>
    </location>
    <ligand>
        <name>NADP(+)</name>
        <dbReference type="ChEBI" id="CHEBI:58349"/>
    </ligand>
</feature>
<dbReference type="GO" id="GO:0006633">
    <property type="term" value="P:fatty acid biosynthetic process"/>
    <property type="evidence" value="ECO:0007669"/>
    <property type="project" value="UniProtKB-KW"/>
</dbReference>
<dbReference type="CDD" id="cd05333">
    <property type="entry name" value="BKR_SDR_c"/>
    <property type="match status" value="1"/>
</dbReference>
<keyword evidence="9" id="KW-0275">Fatty acid biosynthesis</keyword>
<comment type="catalytic activity">
    <reaction evidence="6 9">
        <text>a (3R)-hydroxyacyl-[ACP] + NADP(+) = a 3-oxoacyl-[ACP] + NADPH + H(+)</text>
        <dbReference type="Rhea" id="RHEA:17397"/>
        <dbReference type="Rhea" id="RHEA-COMP:9916"/>
        <dbReference type="Rhea" id="RHEA-COMP:9945"/>
        <dbReference type="ChEBI" id="CHEBI:15378"/>
        <dbReference type="ChEBI" id="CHEBI:57783"/>
        <dbReference type="ChEBI" id="CHEBI:58349"/>
        <dbReference type="ChEBI" id="CHEBI:78776"/>
        <dbReference type="ChEBI" id="CHEBI:78827"/>
        <dbReference type="EC" id="1.1.1.100"/>
    </reaction>
</comment>
<dbReference type="NCBIfam" id="TIGR01830">
    <property type="entry name" value="3oxo_ACP_reduc"/>
    <property type="match status" value="1"/>
</dbReference>
<dbReference type="EMBL" id="DVGY01000058">
    <property type="protein sequence ID" value="HIR40695.1"/>
    <property type="molecule type" value="Genomic_DNA"/>
</dbReference>
<dbReference type="InterPro" id="IPR036291">
    <property type="entry name" value="NAD(P)-bd_dom_sf"/>
</dbReference>
<keyword evidence="9" id="KW-0444">Lipid biosynthesis</keyword>
<dbReference type="SMART" id="SM00822">
    <property type="entry name" value="PKS_KR"/>
    <property type="match status" value="1"/>
</dbReference>
<dbReference type="PANTHER" id="PTHR42879:SF2">
    <property type="entry name" value="3-OXOACYL-[ACYL-CARRIER-PROTEIN] REDUCTASE FABG"/>
    <property type="match status" value="1"/>
</dbReference>
<reference evidence="11" key="2">
    <citation type="journal article" date="2021" name="PeerJ">
        <title>Extensive microbial diversity within the chicken gut microbiome revealed by metagenomics and culture.</title>
        <authorList>
            <person name="Gilroy R."/>
            <person name="Ravi A."/>
            <person name="Getino M."/>
            <person name="Pursley I."/>
            <person name="Horton D.L."/>
            <person name="Alikhan N.F."/>
            <person name="Baker D."/>
            <person name="Gharbi K."/>
            <person name="Hall N."/>
            <person name="Watson M."/>
            <person name="Adriaenssens E.M."/>
            <person name="Foster-Nyarko E."/>
            <person name="Jarju S."/>
            <person name="Secka A."/>
            <person name="Antonio M."/>
            <person name="Oren A."/>
            <person name="Chaudhuri R.R."/>
            <person name="La Ragione R."/>
            <person name="Hildebrand F."/>
            <person name="Pallen M.J."/>
        </authorList>
    </citation>
    <scope>NUCLEOTIDE SEQUENCE</scope>
    <source>
        <strain evidence="11">CHK184-25365</strain>
    </source>
</reference>
<dbReference type="Proteomes" id="UP000886749">
    <property type="component" value="Unassembled WGS sequence"/>
</dbReference>